<proteinExistence type="predicted"/>
<comment type="caution">
    <text evidence="1">The sequence shown here is derived from an EMBL/GenBank/DDBJ whole genome shotgun (WGS) entry which is preliminary data.</text>
</comment>
<keyword evidence="2" id="KW-1185">Reference proteome</keyword>
<dbReference type="EMBL" id="MKGR01000012">
    <property type="protein sequence ID" value="OKP06623.1"/>
    <property type="molecule type" value="Genomic_DNA"/>
</dbReference>
<gene>
    <name evidence="1" type="ORF">Xentx_01962</name>
</gene>
<sequence length="30" mass="3616">MAQRKHWSVNQRKVILPPQAAWLDIDSQWL</sequence>
<evidence type="ECO:0000313" key="1">
    <source>
        <dbReference type="EMBL" id="OKP06623.1"/>
    </source>
</evidence>
<organism evidence="1 2">
    <name type="scientific">Xenorhabdus thuongxuanensis</name>
    <dbReference type="NCBI Taxonomy" id="1873484"/>
    <lineage>
        <taxon>Bacteria</taxon>
        <taxon>Pseudomonadati</taxon>
        <taxon>Pseudomonadota</taxon>
        <taxon>Gammaproteobacteria</taxon>
        <taxon>Enterobacterales</taxon>
        <taxon>Morganellaceae</taxon>
        <taxon>Xenorhabdus</taxon>
    </lineage>
</organism>
<dbReference type="Proteomes" id="UP000186277">
    <property type="component" value="Unassembled WGS sequence"/>
</dbReference>
<reference evidence="1 2" key="1">
    <citation type="submission" date="2016-09" db="EMBL/GenBank/DDBJ databases">
        <title>Xenorhabdus thuongxuanensis sp. nov. and Xenorhabdus eapokensis sp. nov., isolated from Steinernema species.</title>
        <authorList>
            <person name="Kaempfer P."/>
            <person name="Tobias N.J."/>
            <person name="Phan Ke L."/>
            <person name="Bode H.B."/>
            <person name="Glaeser S.P."/>
        </authorList>
    </citation>
    <scope>NUCLEOTIDE SEQUENCE [LARGE SCALE GENOMIC DNA]</scope>
    <source>
        <strain evidence="1 2">30TX1</strain>
    </source>
</reference>
<protein>
    <submittedName>
        <fullName evidence="1">Uncharacterized protein</fullName>
    </submittedName>
</protein>
<evidence type="ECO:0000313" key="2">
    <source>
        <dbReference type="Proteomes" id="UP000186277"/>
    </source>
</evidence>
<accession>A0A1Q5U298</accession>
<name>A0A1Q5U298_9GAMM</name>
<dbReference type="AlphaFoldDB" id="A0A1Q5U298"/>